<feature type="domain" description="Major facilitator superfamily (MFS) profile" evidence="8">
    <location>
        <begin position="10"/>
        <end position="388"/>
    </location>
</feature>
<feature type="transmembrane region" description="Helical" evidence="7">
    <location>
        <begin position="202"/>
        <end position="228"/>
    </location>
</feature>
<evidence type="ECO:0000256" key="1">
    <source>
        <dbReference type="ARBA" id="ARBA00004651"/>
    </source>
</evidence>
<organism evidence="9 10">
    <name type="scientific">Candidatus Planktophila sulfonica</name>
    <dbReference type="NCBI Taxonomy" id="1884904"/>
    <lineage>
        <taxon>Bacteria</taxon>
        <taxon>Bacillati</taxon>
        <taxon>Actinomycetota</taxon>
        <taxon>Actinomycetes</taxon>
        <taxon>Candidatus Nanopelagicales</taxon>
        <taxon>Candidatus Nanopelagicaceae</taxon>
        <taxon>Candidatus Planktophila</taxon>
    </lineage>
</organism>
<dbReference type="SUPFAM" id="SSF103473">
    <property type="entry name" value="MFS general substrate transporter"/>
    <property type="match status" value="1"/>
</dbReference>
<dbReference type="GO" id="GO:0022857">
    <property type="term" value="F:transmembrane transporter activity"/>
    <property type="evidence" value="ECO:0007669"/>
    <property type="project" value="InterPro"/>
</dbReference>
<feature type="transmembrane region" description="Helical" evidence="7">
    <location>
        <begin position="360"/>
        <end position="378"/>
    </location>
</feature>
<accession>A0A249KF40</accession>
<feature type="transmembrane region" description="Helical" evidence="7">
    <location>
        <begin position="240"/>
        <end position="260"/>
    </location>
</feature>
<reference evidence="9 10" key="1">
    <citation type="submission" date="2016-07" db="EMBL/GenBank/DDBJ databases">
        <title>High microdiversification within the ubiquitous acI lineage of Actinobacteria.</title>
        <authorList>
            <person name="Neuenschwander S.M."/>
            <person name="Salcher M."/>
            <person name="Ghai R."/>
            <person name="Pernthaler J."/>
        </authorList>
    </citation>
    <scope>NUCLEOTIDE SEQUENCE [LARGE SCALE GENOMIC DNA]</scope>
    <source>
        <strain evidence="9">MMS-IA-56</strain>
    </source>
</reference>
<dbReference type="AlphaFoldDB" id="A0A249KF40"/>
<evidence type="ECO:0000259" key="8">
    <source>
        <dbReference type="PROSITE" id="PS50850"/>
    </source>
</evidence>
<dbReference type="EMBL" id="CP016773">
    <property type="protein sequence ID" value="ASY15420.1"/>
    <property type="molecule type" value="Genomic_DNA"/>
</dbReference>
<evidence type="ECO:0000256" key="6">
    <source>
        <dbReference type="ARBA" id="ARBA00023136"/>
    </source>
</evidence>
<dbReference type="OrthoDB" id="4350200at2"/>
<proteinExistence type="inferred from homology"/>
<name>A0A249KF40_9ACTN</name>
<keyword evidence="3" id="KW-0813">Transport</keyword>
<dbReference type="KEGG" id="psuf:A1sIA56_00470"/>
<dbReference type="InterPro" id="IPR020846">
    <property type="entry name" value="MFS_dom"/>
</dbReference>
<dbReference type="InterPro" id="IPR051788">
    <property type="entry name" value="MFS_Transporter"/>
</dbReference>
<comment type="subcellular location">
    <subcellularLocation>
        <location evidence="1">Cell membrane</location>
        <topology evidence="1">Multi-pass membrane protein</topology>
    </subcellularLocation>
</comment>
<evidence type="ECO:0000256" key="4">
    <source>
        <dbReference type="ARBA" id="ARBA00022692"/>
    </source>
</evidence>
<evidence type="ECO:0000256" key="3">
    <source>
        <dbReference type="ARBA" id="ARBA00022448"/>
    </source>
</evidence>
<feature type="transmembrane region" description="Helical" evidence="7">
    <location>
        <begin position="295"/>
        <end position="316"/>
    </location>
</feature>
<dbReference type="PROSITE" id="PS50850">
    <property type="entry name" value="MFS"/>
    <property type="match status" value="1"/>
</dbReference>
<evidence type="ECO:0000256" key="7">
    <source>
        <dbReference type="SAM" id="Phobius"/>
    </source>
</evidence>
<dbReference type="PANTHER" id="PTHR23514:SF3">
    <property type="entry name" value="BYPASS OF STOP CODON PROTEIN 6"/>
    <property type="match status" value="1"/>
</dbReference>
<dbReference type="InterPro" id="IPR036259">
    <property type="entry name" value="MFS_trans_sf"/>
</dbReference>
<evidence type="ECO:0000313" key="10">
    <source>
        <dbReference type="Proteomes" id="UP000217215"/>
    </source>
</evidence>
<dbReference type="RefSeq" id="WP_095673013.1">
    <property type="nucleotide sequence ID" value="NZ_CP016773.1"/>
</dbReference>
<evidence type="ECO:0000256" key="2">
    <source>
        <dbReference type="ARBA" id="ARBA00008335"/>
    </source>
</evidence>
<feature type="transmembrane region" description="Helical" evidence="7">
    <location>
        <begin position="99"/>
        <end position="119"/>
    </location>
</feature>
<protein>
    <submittedName>
        <fullName evidence="9">Major facilitator superfamily protein</fullName>
    </submittedName>
</protein>
<feature type="transmembrane region" description="Helical" evidence="7">
    <location>
        <begin position="12"/>
        <end position="31"/>
    </location>
</feature>
<keyword evidence="4 7" id="KW-0812">Transmembrane</keyword>
<keyword evidence="6 7" id="KW-0472">Membrane</keyword>
<feature type="transmembrane region" description="Helical" evidence="7">
    <location>
        <begin position="328"/>
        <end position="348"/>
    </location>
</feature>
<feature type="transmembrane region" description="Helical" evidence="7">
    <location>
        <begin position="272"/>
        <end position="289"/>
    </location>
</feature>
<comment type="similarity">
    <text evidence="2">Belongs to the major facilitator superfamily.</text>
</comment>
<keyword evidence="5 7" id="KW-1133">Transmembrane helix</keyword>
<keyword evidence="10" id="KW-1185">Reference proteome</keyword>
<dbReference type="Proteomes" id="UP000217215">
    <property type="component" value="Chromosome"/>
</dbReference>
<dbReference type="GO" id="GO:0005886">
    <property type="term" value="C:plasma membrane"/>
    <property type="evidence" value="ECO:0007669"/>
    <property type="project" value="UniProtKB-SubCell"/>
</dbReference>
<dbReference type="InterPro" id="IPR011701">
    <property type="entry name" value="MFS"/>
</dbReference>
<feature type="transmembrane region" description="Helical" evidence="7">
    <location>
        <begin position="43"/>
        <end position="64"/>
    </location>
</feature>
<feature type="transmembrane region" description="Helical" evidence="7">
    <location>
        <begin position="76"/>
        <end position="93"/>
    </location>
</feature>
<sequence>MPHLIKRDRYFWTIALQTVVVNIFLGGFGPSQPLLRADQGTSLTIAGLHGTALGLASIIAGFANPHLVHRFGRGQTGWIGIGVFSVGLITFVSSTAVPVTITAALITGIGISIVINNFVTSLNAHYDKKISSVAIMQANAIASAGYVTGTLIVGSIATAYRDLWRFGLLLALPLAAFLYFVMRDKSPEEHVPSEHGPQSGKLSLKFWISWIGFVAMISSEFATSFWAAALVIDRTDSSPAISTLVIAALGTGMGLGRWFWGRILKRWHPDQQLIIIIGVQFIGFAVLWFSHNLLLSFIALLAAGLGISSQFALGSLRMIGLSEHRPDLAIGKASLGAGLAIGGAPFLLGVLGDAFGISRAYIMVPVLILIAYLTVQFVPSHVEEEVEL</sequence>
<dbReference type="Pfam" id="PF07690">
    <property type="entry name" value="MFS_1"/>
    <property type="match status" value="1"/>
</dbReference>
<evidence type="ECO:0000256" key="5">
    <source>
        <dbReference type="ARBA" id="ARBA00022989"/>
    </source>
</evidence>
<dbReference type="PANTHER" id="PTHR23514">
    <property type="entry name" value="BYPASS OF STOP CODON PROTEIN 6"/>
    <property type="match status" value="1"/>
</dbReference>
<dbReference type="Gene3D" id="1.20.1250.20">
    <property type="entry name" value="MFS general substrate transporter like domains"/>
    <property type="match status" value="2"/>
</dbReference>
<feature type="transmembrane region" description="Helical" evidence="7">
    <location>
        <begin position="163"/>
        <end position="181"/>
    </location>
</feature>
<gene>
    <name evidence="9" type="ORF">A1sIA56_00470</name>
</gene>
<feature type="transmembrane region" description="Helical" evidence="7">
    <location>
        <begin position="140"/>
        <end position="157"/>
    </location>
</feature>
<evidence type="ECO:0000313" key="9">
    <source>
        <dbReference type="EMBL" id="ASY15420.1"/>
    </source>
</evidence>